<gene>
    <name evidence="2" type="ORF">TNCT_608021</name>
</gene>
<feature type="region of interest" description="Disordered" evidence="1">
    <location>
        <begin position="87"/>
        <end position="106"/>
    </location>
</feature>
<comment type="caution">
    <text evidence="2">The sequence shown here is derived from an EMBL/GenBank/DDBJ whole genome shotgun (WGS) entry which is preliminary data.</text>
</comment>
<evidence type="ECO:0000256" key="1">
    <source>
        <dbReference type="SAM" id="MobiDB-lite"/>
    </source>
</evidence>
<protein>
    <submittedName>
        <fullName evidence="2">Uncharacterized protein</fullName>
    </submittedName>
</protein>
<organism evidence="2 3">
    <name type="scientific">Trichonephila clavata</name>
    <name type="common">Joro spider</name>
    <name type="synonym">Nephila clavata</name>
    <dbReference type="NCBI Taxonomy" id="2740835"/>
    <lineage>
        <taxon>Eukaryota</taxon>
        <taxon>Metazoa</taxon>
        <taxon>Ecdysozoa</taxon>
        <taxon>Arthropoda</taxon>
        <taxon>Chelicerata</taxon>
        <taxon>Arachnida</taxon>
        <taxon>Araneae</taxon>
        <taxon>Araneomorphae</taxon>
        <taxon>Entelegynae</taxon>
        <taxon>Araneoidea</taxon>
        <taxon>Nephilidae</taxon>
        <taxon>Trichonephila</taxon>
    </lineage>
</organism>
<dbReference type="EMBL" id="BMAO01038876">
    <property type="protein sequence ID" value="GFR27601.1"/>
    <property type="molecule type" value="Genomic_DNA"/>
</dbReference>
<name>A0A8X6HP54_TRICU</name>
<sequence length="138" mass="15208">MSRSMVSLSSSAFREGKGLRDITSRLARERIINHMLHLKKIGKSTNYPASNDIKVPIEVSGKSLENPTPLEITEPKKNEEIHEVKYDLPPVDDKPNSAVPSPTADSDILISYSDDSKVSAVIGSDMNTNFVNQLQNLS</sequence>
<accession>A0A8X6HP54</accession>
<reference evidence="2" key="1">
    <citation type="submission" date="2020-07" db="EMBL/GenBank/DDBJ databases">
        <title>Multicomponent nature underlies the extraordinary mechanical properties of spider dragline silk.</title>
        <authorList>
            <person name="Kono N."/>
            <person name="Nakamura H."/>
            <person name="Mori M."/>
            <person name="Yoshida Y."/>
            <person name="Ohtoshi R."/>
            <person name="Malay A.D."/>
            <person name="Moran D.A.P."/>
            <person name="Tomita M."/>
            <person name="Numata K."/>
            <person name="Arakawa K."/>
        </authorList>
    </citation>
    <scope>NUCLEOTIDE SEQUENCE</scope>
</reference>
<dbReference type="Proteomes" id="UP000887116">
    <property type="component" value="Unassembled WGS sequence"/>
</dbReference>
<proteinExistence type="predicted"/>
<evidence type="ECO:0000313" key="3">
    <source>
        <dbReference type="Proteomes" id="UP000887116"/>
    </source>
</evidence>
<evidence type="ECO:0000313" key="2">
    <source>
        <dbReference type="EMBL" id="GFR27601.1"/>
    </source>
</evidence>
<dbReference type="AlphaFoldDB" id="A0A8X6HP54"/>
<keyword evidence="3" id="KW-1185">Reference proteome</keyword>